<dbReference type="Proteomes" id="UP000196980">
    <property type="component" value="Chromosome"/>
</dbReference>
<evidence type="ECO:0000313" key="2">
    <source>
        <dbReference type="EMBL" id="QPB72583.1"/>
    </source>
</evidence>
<feature type="transmembrane region" description="Helical" evidence="1">
    <location>
        <begin position="65"/>
        <end position="84"/>
    </location>
</feature>
<dbReference type="RefSeq" id="WP_088578243.1">
    <property type="nucleotide sequence ID" value="NZ_CP009885.1"/>
</dbReference>
<organism evidence="2 3">
    <name type="scientific">Xylella fastidiosa</name>
    <dbReference type="NCBI Taxonomy" id="2371"/>
    <lineage>
        <taxon>Bacteria</taxon>
        <taxon>Pseudomonadati</taxon>
        <taxon>Pseudomonadota</taxon>
        <taxon>Gammaproteobacteria</taxon>
        <taxon>Lysobacterales</taxon>
        <taxon>Lysobacteraceae</taxon>
        <taxon>Xylella</taxon>
    </lineage>
</organism>
<reference evidence="3" key="1">
    <citation type="submission" date="2014-11" db="EMBL/GenBank/DDBJ databases">
        <title>Xylella fastidiosa Hib4 Genome Sequencing.</title>
        <authorList>
            <person name="Pierry P.M."/>
            <person name="da Silva A.M."/>
        </authorList>
    </citation>
    <scope>NUCLEOTIDE SEQUENCE [LARGE SCALE GENOMIC DNA]</scope>
    <source>
        <strain evidence="3">Hib4</strain>
    </source>
</reference>
<dbReference type="EMBL" id="CP009885">
    <property type="protein sequence ID" value="QPB72583.1"/>
    <property type="molecule type" value="Genomic_DNA"/>
</dbReference>
<proteinExistence type="predicted"/>
<keyword evidence="1" id="KW-1133">Transmembrane helix</keyword>
<keyword evidence="1" id="KW-0472">Membrane</keyword>
<evidence type="ECO:0000256" key="1">
    <source>
        <dbReference type="SAM" id="Phobius"/>
    </source>
</evidence>
<accession>A0ABD7BXA2</accession>
<evidence type="ECO:0000313" key="3">
    <source>
        <dbReference type="Proteomes" id="UP000196980"/>
    </source>
</evidence>
<protein>
    <submittedName>
        <fullName evidence="2">Uncharacterized protein</fullName>
    </submittedName>
</protein>
<dbReference type="AlphaFoldDB" id="A0ABD7BXA2"/>
<sequence>MPAIIVECADDLSLIYDDHAVVWHMWFRGDALAASAECSMSVCHWERYVQDACLSPKNVTARNQALVWISGAVVVIVLVFLLTVDCRKKEGDSLG</sequence>
<dbReference type="KEGG" id="xfh:XFHB_13800"/>
<keyword evidence="1" id="KW-0812">Transmembrane</keyword>
<name>A0ABD7BXA2_XYLFS</name>
<gene>
    <name evidence="2" type="ORF">XFHB_13800</name>
</gene>